<comment type="caution">
    <text evidence="1">The sequence shown here is derived from an EMBL/GenBank/DDBJ whole genome shotgun (WGS) entry which is preliminary data.</text>
</comment>
<dbReference type="Proteomes" id="UP000610558">
    <property type="component" value="Unassembled WGS sequence"/>
</dbReference>
<evidence type="ECO:0000313" key="1">
    <source>
        <dbReference type="EMBL" id="MBD2860340.1"/>
    </source>
</evidence>
<organism evidence="1 2">
    <name type="scientific">Spongiibacter pelagi</name>
    <dbReference type="NCBI Taxonomy" id="2760804"/>
    <lineage>
        <taxon>Bacteria</taxon>
        <taxon>Pseudomonadati</taxon>
        <taxon>Pseudomonadota</taxon>
        <taxon>Gammaproteobacteria</taxon>
        <taxon>Cellvibrionales</taxon>
        <taxon>Spongiibacteraceae</taxon>
        <taxon>Spongiibacter</taxon>
    </lineage>
</organism>
<protein>
    <recommendedName>
        <fullName evidence="3">ABC-type transport auxiliary lipoprotein component domain-containing protein</fullName>
    </recommendedName>
</protein>
<reference evidence="1" key="1">
    <citation type="submission" date="2020-09" db="EMBL/GenBank/DDBJ databases">
        <authorList>
            <person name="Yoon J.-W."/>
        </authorList>
    </citation>
    <scope>NUCLEOTIDE SEQUENCE</scope>
    <source>
        <strain evidence="1">KMU-158</strain>
    </source>
</reference>
<proteinExistence type="predicted"/>
<dbReference type="PROSITE" id="PS51257">
    <property type="entry name" value="PROKAR_LIPOPROTEIN"/>
    <property type="match status" value="1"/>
</dbReference>
<dbReference type="AlphaFoldDB" id="A0A927C2Y0"/>
<sequence>MLSKIKIFFSIIIAFFTVGCATPRIPIPVVSYEANIVKSNLTVAIVVDDLFLQQAYKTSQLFTTWIYPLGDVLPLMIEKSLRNRFAVADIVPDYEASDYKVIIRPALDKFYAQVPATTFSSTNTDIKITYGVTYSGSEFSVTGRGTNEEITEDDKALFASYKRKLDYKFQAAGDAGIAILHCLEDLNVQLAKELKARTSAGVAQ</sequence>
<evidence type="ECO:0000313" key="2">
    <source>
        <dbReference type="Proteomes" id="UP000610558"/>
    </source>
</evidence>
<accession>A0A927C2Y0</accession>
<dbReference type="RefSeq" id="WP_190767001.1">
    <property type="nucleotide sequence ID" value="NZ_JACXLD010000031.1"/>
</dbReference>
<evidence type="ECO:0008006" key="3">
    <source>
        <dbReference type="Google" id="ProtNLM"/>
    </source>
</evidence>
<name>A0A927C2Y0_9GAMM</name>
<keyword evidence="2" id="KW-1185">Reference proteome</keyword>
<gene>
    <name evidence="1" type="ORF">IB286_15200</name>
</gene>
<dbReference type="EMBL" id="JACXLD010000031">
    <property type="protein sequence ID" value="MBD2860340.1"/>
    <property type="molecule type" value="Genomic_DNA"/>
</dbReference>